<gene>
    <name evidence="2" type="ORF">UFOPK3376_00506</name>
</gene>
<dbReference type="AlphaFoldDB" id="A0A6J7D6L6"/>
<sequence>MARRGSGNELIIITWRDIPAQVNGGSGESKHAQILPHRFHQAIDRAAMKAGKKTSGEYVAEWRRRTIPLPADFDGDFAGAARAEAERIENEFPTARLKLWVESCGWDPDRPEQERI</sequence>
<feature type="domain" description="Virulence factor" evidence="1">
    <location>
        <begin position="14"/>
        <end position="98"/>
    </location>
</feature>
<accession>A0A6J7D6L6</accession>
<proteinExistence type="predicted"/>
<dbReference type="InterPro" id="IPR025989">
    <property type="entry name" value="Virulence_F_dom"/>
</dbReference>
<name>A0A6J7D6L6_9ZZZZ</name>
<dbReference type="EMBL" id="CAFBLP010000008">
    <property type="protein sequence ID" value="CAB4865320.1"/>
    <property type="molecule type" value="Genomic_DNA"/>
</dbReference>
<reference evidence="2" key="1">
    <citation type="submission" date="2020-05" db="EMBL/GenBank/DDBJ databases">
        <authorList>
            <person name="Chiriac C."/>
            <person name="Salcher M."/>
            <person name="Ghai R."/>
            <person name="Kavagutti S V."/>
        </authorList>
    </citation>
    <scope>NUCLEOTIDE SEQUENCE</scope>
</reference>
<dbReference type="Pfam" id="PF13769">
    <property type="entry name" value="Virulence_fact"/>
    <property type="match status" value="1"/>
</dbReference>
<evidence type="ECO:0000313" key="2">
    <source>
        <dbReference type="EMBL" id="CAB4865320.1"/>
    </source>
</evidence>
<evidence type="ECO:0000259" key="1">
    <source>
        <dbReference type="Pfam" id="PF13769"/>
    </source>
</evidence>
<protein>
    <submittedName>
        <fullName evidence="2">Unannotated protein</fullName>
    </submittedName>
</protein>
<organism evidence="2">
    <name type="scientific">freshwater metagenome</name>
    <dbReference type="NCBI Taxonomy" id="449393"/>
    <lineage>
        <taxon>unclassified sequences</taxon>
        <taxon>metagenomes</taxon>
        <taxon>ecological metagenomes</taxon>
    </lineage>
</organism>